<comment type="caution">
    <text evidence="1">The sequence shown here is derived from an EMBL/GenBank/DDBJ whole genome shotgun (WGS) entry which is preliminary data.</text>
</comment>
<organism evidence="1 2">
    <name type="scientific">Ixodes persulcatus</name>
    <name type="common">Taiga tick</name>
    <dbReference type="NCBI Taxonomy" id="34615"/>
    <lineage>
        <taxon>Eukaryota</taxon>
        <taxon>Metazoa</taxon>
        <taxon>Ecdysozoa</taxon>
        <taxon>Arthropoda</taxon>
        <taxon>Chelicerata</taxon>
        <taxon>Arachnida</taxon>
        <taxon>Acari</taxon>
        <taxon>Parasitiformes</taxon>
        <taxon>Ixodida</taxon>
        <taxon>Ixodoidea</taxon>
        <taxon>Ixodidae</taxon>
        <taxon>Ixodinae</taxon>
        <taxon>Ixodes</taxon>
    </lineage>
</organism>
<accession>A0AC60QL88</accession>
<dbReference type="EMBL" id="JABSTQ010007310">
    <property type="protein sequence ID" value="KAG0435903.1"/>
    <property type="molecule type" value="Genomic_DNA"/>
</dbReference>
<proteinExistence type="predicted"/>
<dbReference type="Proteomes" id="UP000805193">
    <property type="component" value="Unassembled WGS sequence"/>
</dbReference>
<reference evidence="1 2" key="1">
    <citation type="journal article" date="2020" name="Cell">
        <title>Large-Scale Comparative Analyses of Tick Genomes Elucidate Their Genetic Diversity and Vector Capacities.</title>
        <authorList>
            <consortium name="Tick Genome and Microbiome Consortium (TIGMIC)"/>
            <person name="Jia N."/>
            <person name="Wang J."/>
            <person name="Shi W."/>
            <person name="Du L."/>
            <person name="Sun Y."/>
            <person name="Zhan W."/>
            <person name="Jiang J.F."/>
            <person name="Wang Q."/>
            <person name="Zhang B."/>
            <person name="Ji P."/>
            <person name="Bell-Sakyi L."/>
            <person name="Cui X.M."/>
            <person name="Yuan T.T."/>
            <person name="Jiang B.G."/>
            <person name="Yang W.F."/>
            <person name="Lam T.T."/>
            <person name="Chang Q.C."/>
            <person name="Ding S.J."/>
            <person name="Wang X.J."/>
            <person name="Zhu J.G."/>
            <person name="Ruan X.D."/>
            <person name="Zhao L."/>
            <person name="Wei J.T."/>
            <person name="Ye R.Z."/>
            <person name="Que T.C."/>
            <person name="Du C.H."/>
            <person name="Zhou Y.H."/>
            <person name="Cheng J.X."/>
            <person name="Dai P.F."/>
            <person name="Guo W.B."/>
            <person name="Han X.H."/>
            <person name="Huang E.J."/>
            <person name="Li L.F."/>
            <person name="Wei W."/>
            <person name="Gao Y.C."/>
            <person name="Liu J.Z."/>
            <person name="Shao H.Z."/>
            <person name="Wang X."/>
            <person name="Wang C.C."/>
            <person name="Yang T.C."/>
            <person name="Huo Q.B."/>
            <person name="Li W."/>
            <person name="Chen H.Y."/>
            <person name="Chen S.E."/>
            <person name="Zhou L.G."/>
            <person name="Ni X.B."/>
            <person name="Tian J.H."/>
            <person name="Sheng Y."/>
            <person name="Liu T."/>
            <person name="Pan Y.S."/>
            <person name="Xia L.Y."/>
            <person name="Li J."/>
            <person name="Zhao F."/>
            <person name="Cao W.C."/>
        </authorList>
    </citation>
    <scope>NUCLEOTIDE SEQUENCE [LARGE SCALE GENOMIC DNA]</scope>
    <source>
        <strain evidence="1">Iper-2018</strain>
    </source>
</reference>
<evidence type="ECO:0000313" key="2">
    <source>
        <dbReference type="Proteomes" id="UP000805193"/>
    </source>
</evidence>
<gene>
    <name evidence="1" type="ORF">HPB47_018253</name>
</gene>
<sequence>MIRRNIAALLYTITGIKGTDHVLVEIISDKKKDKRSRSVLHVYSSPSKSHRFATLFKKTMAIVKGQALIITWGRTRETKGRHNKITGWDKFRELSEEIELEEPVMDIKAWTEAVKKKMAEATRVVPEEAGLETVDSRLLHL</sequence>
<evidence type="ECO:0000313" key="1">
    <source>
        <dbReference type="EMBL" id="KAG0435903.1"/>
    </source>
</evidence>
<keyword evidence="2" id="KW-1185">Reference proteome</keyword>
<protein>
    <submittedName>
        <fullName evidence="1">Uncharacterized protein</fullName>
    </submittedName>
</protein>
<name>A0AC60QL88_IXOPE</name>